<gene>
    <name evidence="2" type="ORF">EYF80_034571</name>
</gene>
<evidence type="ECO:0000313" key="2">
    <source>
        <dbReference type="EMBL" id="TNN55218.1"/>
    </source>
</evidence>
<feature type="region of interest" description="Disordered" evidence="1">
    <location>
        <begin position="1"/>
        <end position="51"/>
    </location>
</feature>
<dbReference type="AlphaFoldDB" id="A0A4Z2GNJ4"/>
<evidence type="ECO:0000313" key="3">
    <source>
        <dbReference type="Proteomes" id="UP000314294"/>
    </source>
</evidence>
<keyword evidence="3" id="KW-1185">Reference proteome</keyword>
<dbReference type="Proteomes" id="UP000314294">
    <property type="component" value="Unassembled WGS sequence"/>
</dbReference>
<organism evidence="2 3">
    <name type="scientific">Liparis tanakae</name>
    <name type="common">Tanaka's snailfish</name>
    <dbReference type="NCBI Taxonomy" id="230148"/>
    <lineage>
        <taxon>Eukaryota</taxon>
        <taxon>Metazoa</taxon>
        <taxon>Chordata</taxon>
        <taxon>Craniata</taxon>
        <taxon>Vertebrata</taxon>
        <taxon>Euteleostomi</taxon>
        <taxon>Actinopterygii</taxon>
        <taxon>Neopterygii</taxon>
        <taxon>Teleostei</taxon>
        <taxon>Neoteleostei</taxon>
        <taxon>Acanthomorphata</taxon>
        <taxon>Eupercaria</taxon>
        <taxon>Perciformes</taxon>
        <taxon>Cottioidei</taxon>
        <taxon>Cottales</taxon>
        <taxon>Liparidae</taxon>
        <taxon>Liparis</taxon>
    </lineage>
</organism>
<sequence>MTASGPKVMRITTSPRATYFSPMPERGEKGGTSSVAHAQPNEYSSAPNTTTSCGAKISSTRYVLTRFPAPWTMRTVTAHTIRMTGSTEPPSLYARALPRATGVSEALKLHGLSAST</sequence>
<reference evidence="2 3" key="1">
    <citation type="submission" date="2019-03" db="EMBL/GenBank/DDBJ databases">
        <title>First draft genome of Liparis tanakae, snailfish: a comprehensive survey of snailfish specific genes.</title>
        <authorList>
            <person name="Kim W."/>
            <person name="Song I."/>
            <person name="Jeong J.-H."/>
            <person name="Kim D."/>
            <person name="Kim S."/>
            <person name="Ryu S."/>
            <person name="Song J.Y."/>
            <person name="Lee S.K."/>
        </authorList>
    </citation>
    <scope>NUCLEOTIDE SEQUENCE [LARGE SCALE GENOMIC DNA]</scope>
    <source>
        <tissue evidence="2">Muscle</tissue>
    </source>
</reference>
<protein>
    <submittedName>
        <fullName evidence="2">Uncharacterized protein</fullName>
    </submittedName>
</protein>
<feature type="compositionally biased region" description="Polar residues" evidence="1">
    <location>
        <begin position="31"/>
        <end position="51"/>
    </location>
</feature>
<name>A0A4Z2GNJ4_9TELE</name>
<proteinExistence type="predicted"/>
<evidence type="ECO:0000256" key="1">
    <source>
        <dbReference type="SAM" id="MobiDB-lite"/>
    </source>
</evidence>
<accession>A0A4Z2GNJ4</accession>
<comment type="caution">
    <text evidence="2">The sequence shown here is derived from an EMBL/GenBank/DDBJ whole genome shotgun (WGS) entry which is preliminary data.</text>
</comment>
<dbReference type="EMBL" id="SRLO01000462">
    <property type="protein sequence ID" value="TNN55218.1"/>
    <property type="molecule type" value="Genomic_DNA"/>
</dbReference>